<dbReference type="SUPFAM" id="SSF53850">
    <property type="entry name" value="Periplasmic binding protein-like II"/>
    <property type="match status" value="1"/>
</dbReference>
<dbReference type="HAMAP" id="MF_00995">
    <property type="entry name" value="MqnA"/>
    <property type="match status" value="1"/>
</dbReference>
<dbReference type="PANTHER" id="PTHR37690:SF1">
    <property type="entry name" value="CHORISMATE DEHYDRATASE"/>
    <property type="match status" value="1"/>
</dbReference>
<evidence type="ECO:0000256" key="4">
    <source>
        <dbReference type="HAMAP-Rule" id="MF_00995"/>
    </source>
</evidence>
<dbReference type="Pfam" id="PF02621">
    <property type="entry name" value="VitK2_biosynth"/>
    <property type="match status" value="1"/>
</dbReference>
<dbReference type="KEGG" id="nli:G3M70_05500"/>
<comment type="similarity">
    <text evidence="4">Belongs to the MqnA/MqnD family. MqnA subfamily.</text>
</comment>
<evidence type="ECO:0000256" key="2">
    <source>
        <dbReference type="ARBA" id="ARBA00022428"/>
    </source>
</evidence>
<name>A0A7T0BV24_9BACT</name>
<dbReference type="GO" id="GO:0016836">
    <property type="term" value="F:hydro-lyase activity"/>
    <property type="evidence" value="ECO:0007669"/>
    <property type="project" value="UniProtKB-UniRule"/>
</dbReference>
<proteinExistence type="inferred from homology"/>
<comment type="catalytic activity">
    <reaction evidence="4">
        <text>chorismate = 3-[(1-carboxyvinyl)-oxy]benzoate + H2O</text>
        <dbReference type="Rhea" id="RHEA:40051"/>
        <dbReference type="ChEBI" id="CHEBI:15377"/>
        <dbReference type="ChEBI" id="CHEBI:29748"/>
        <dbReference type="ChEBI" id="CHEBI:76981"/>
        <dbReference type="EC" id="4.2.1.151"/>
    </reaction>
</comment>
<evidence type="ECO:0000313" key="6">
    <source>
        <dbReference type="Proteomes" id="UP000594688"/>
    </source>
</evidence>
<dbReference type="Gene3D" id="3.40.190.10">
    <property type="entry name" value="Periplasmic binding protein-like II"/>
    <property type="match status" value="2"/>
</dbReference>
<reference evidence="5 6" key="1">
    <citation type="submission" date="2020-02" db="EMBL/GenBank/DDBJ databases">
        <title>Genomic and physiological characterization of two novel Nitrospinaceae genera.</title>
        <authorList>
            <person name="Mueller A.J."/>
            <person name="Jung M.-Y."/>
            <person name="Strachan C.R."/>
            <person name="Herbold C.W."/>
            <person name="Kirkegaard R.H."/>
            <person name="Daims H."/>
        </authorList>
    </citation>
    <scope>NUCLEOTIDE SEQUENCE [LARGE SCALE GENOMIC DNA]</scope>
    <source>
        <strain evidence="5">EB</strain>
    </source>
</reference>
<protein>
    <recommendedName>
        <fullName evidence="4">Chorismate dehydratase</fullName>
        <ecNumber evidence="4">4.2.1.151</ecNumber>
    </recommendedName>
    <alternativeName>
        <fullName evidence="4">Menaquinone biosynthetic enzyme MqnA</fullName>
    </alternativeName>
</protein>
<dbReference type="UniPathway" id="UPA00079"/>
<dbReference type="Proteomes" id="UP000594688">
    <property type="component" value="Chromosome"/>
</dbReference>
<evidence type="ECO:0000256" key="1">
    <source>
        <dbReference type="ARBA" id="ARBA00004863"/>
    </source>
</evidence>
<organism evidence="5 6">
    <name type="scientific">Candidatus Nitronauta litoralis</name>
    <dbReference type="NCBI Taxonomy" id="2705533"/>
    <lineage>
        <taxon>Bacteria</taxon>
        <taxon>Pseudomonadati</taxon>
        <taxon>Nitrospinota/Tectimicrobiota group</taxon>
        <taxon>Nitrospinota</taxon>
        <taxon>Nitrospinia</taxon>
        <taxon>Nitrospinales</taxon>
        <taxon>Nitrospinaceae</taxon>
        <taxon>Candidatus Nitronauta</taxon>
    </lineage>
</organism>
<evidence type="ECO:0000256" key="3">
    <source>
        <dbReference type="ARBA" id="ARBA00023239"/>
    </source>
</evidence>
<dbReference type="PANTHER" id="PTHR37690">
    <property type="entry name" value="CHORISMATE DEHYDRATASE"/>
    <property type="match status" value="1"/>
</dbReference>
<comment type="pathway">
    <text evidence="1 4">Quinol/quinone metabolism; menaquinone biosynthesis.</text>
</comment>
<keyword evidence="2 4" id="KW-0474">Menaquinone biosynthesis</keyword>
<dbReference type="InterPro" id="IPR030868">
    <property type="entry name" value="MqnA"/>
</dbReference>
<sequence length="270" mass="29824">MASQKLRLGIHDFINAQPLVLPLKMDAVRLNLDLALDNPARLAAKLHAGELDIAMVPSIEYLKNADAYRLIPEVCIASRGPVGSVLLVTKKPLDQVRTLAMDNRSRTSVALLNILFHRRLPPSVIKGGADPDPESMLQQNDAVLIIGDQAFLLEEGHPDLTVYDLSEEWFRLTGKSFVHAVMAVRPEARPSPELIQFLKGAADMGKNMLDAITLLPCVKNIGLSAEACKDYLTNSILYHLGEQELAGLMHFREACQKGNLLDHQHPIEFV</sequence>
<dbReference type="AlphaFoldDB" id="A0A7T0BV24"/>
<dbReference type="GO" id="GO:0009234">
    <property type="term" value="P:menaquinone biosynthetic process"/>
    <property type="evidence" value="ECO:0007669"/>
    <property type="project" value="UniProtKB-UniRule"/>
</dbReference>
<keyword evidence="3 4" id="KW-0456">Lyase</keyword>
<comment type="function">
    <text evidence="4">Catalyzes the dehydration of chorismate into 3-[(1-carboxyvinyl)oxy]benzoate, a step in the biosynthesis of menaquinone (MK, vitamin K2).</text>
</comment>
<dbReference type="EMBL" id="CP048685">
    <property type="protein sequence ID" value="QPJ61371.1"/>
    <property type="molecule type" value="Genomic_DNA"/>
</dbReference>
<dbReference type="EC" id="4.2.1.151" evidence="4"/>
<gene>
    <name evidence="4" type="primary">mqnA</name>
    <name evidence="5" type="ORF">G3M70_05500</name>
</gene>
<evidence type="ECO:0000313" key="5">
    <source>
        <dbReference type="EMBL" id="QPJ61371.1"/>
    </source>
</evidence>
<dbReference type="CDD" id="cd13634">
    <property type="entry name" value="PBP2_Sco4506"/>
    <property type="match status" value="1"/>
</dbReference>
<dbReference type="InterPro" id="IPR003773">
    <property type="entry name" value="Menaquinone_biosynth"/>
</dbReference>
<accession>A0A7T0BV24</accession>